<dbReference type="SUPFAM" id="SSF48613">
    <property type="entry name" value="Heme oxygenase-like"/>
    <property type="match status" value="1"/>
</dbReference>
<accession>A0ABX6ERV7</accession>
<dbReference type="PANTHER" id="PTHR20858">
    <property type="entry name" value="PHOSPHOMETHYLPYRIMIDINE KINASE"/>
    <property type="match status" value="1"/>
</dbReference>
<proteinExistence type="predicted"/>
<evidence type="ECO:0000259" key="1">
    <source>
        <dbReference type="Pfam" id="PF03070"/>
    </source>
</evidence>
<keyword evidence="4" id="KW-1185">Reference proteome</keyword>
<keyword evidence="3" id="KW-0808">Transferase</keyword>
<dbReference type="Gene3D" id="1.20.910.10">
    <property type="entry name" value="Heme oxygenase-like"/>
    <property type="match status" value="1"/>
</dbReference>
<reference evidence="3 4" key="1">
    <citation type="submission" date="2016-03" db="EMBL/GenBank/DDBJ databases">
        <title>How can Kluyveromyces marxianus grow so fast - potential evolutionary course in Saccharomyces Complex revealed by comparative genomics.</title>
        <authorList>
            <person name="Mo W."/>
            <person name="Lu W."/>
            <person name="Yang X."/>
            <person name="Qi J."/>
            <person name="Lv H."/>
        </authorList>
    </citation>
    <scope>NUCLEOTIDE SEQUENCE [LARGE SCALE GENOMIC DNA]</scope>
    <source>
        <strain evidence="3 4">FIM1</strain>
    </source>
</reference>
<feature type="domain" description="Thiaminase-2/PQQC" evidence="1">
    <location>
        <begin position="321"/>
        <end position="518"/>
    </location>
</feature>
<dbReference type="InterPro" id="IPR004399">
    <property type="entry name" value="HMP/HMP-P_kinase_dom"/>
</dbReference>
<dbReference type="CDD" id="cd19367">
    <property type="entry name" value="TenA_C_ScTHI20-like"/>
    <property type="match status" value="1"/>
</dbReference>
<organism evidence="3 4">
    <name type="scientific">Kluyveromyces marxianus</name>
    <name type="common">Yeast</name>
    <name type="synonym">Candida kefyr</name>
    <dbReference type="NCBI Taxonomy" id="4911"/>
    <lineage>
        <taxon>Eukaryota</taxon>
        <taxon>Fungi</taxon>
        <taxon>Dikarya</taxon>
        <taxon>Ascomycota</taxon>
        <taxon>Saccharomycotina</taxon>
        <taxon>Saccharomycetes</taxon>
        <taxon>Saccharomycetales</taxon>
        <taxon>Saccharomycetaceae</taxon>
        <taxon>Kluyveromyces</taxon>
    </lineage>
</organism>
<dbReference type="GO" id="GO:0016301">
    <property type="term" value="F:kinase activity"/>
    <property type="evidence" value="ECO:0007669"/>
    <property type="project" value="UniProtKB-KW"/>
</dbReference>
<dbReference type="Pfam" id="PF08543">
    <property type="entry name" value="Phos_pyr_kin"/>
    <property type="match status" value="1"/>
</dbReference>
<feature type="domain" description="Pyridoxamine kinase/Phosphomethylpyrimidine kinase" evidence="2">
    <location>
        <begin position="33"/>
        <end position="272"/>
    </location>
</feature>
<keyword evidence="3" id="KW-0418">Kinase</keyword>
<sequence>MTQFEHNIESPLYLGTHWRERRLPTVLTIAGSDNSGGAGIEADIKSISAQGCYAMTCITALTCQTPEQVYSSISVEESHIRSVLQHTFQSMRCDSVKIGMLTYEALKAVTGVLETLELDIPVVLDPVMVATSGAQLSSSKVWDSQEMDQLLQKVSVLTPNIPEAKALLGVSYFKGQSTDDFVQLAKQLKEKCKCNVLLKGGHMPLDGKIVDVLCYNDEVHTYFSEELTSTNLHGTGCTLSSTIASRIALGEDVPVAVQNSIQYVHNAILTGEHIEVTAKADSHSATYGPLNHVYELANSGSVATGSGKHQQVGYETMLQIPEVKKAWDSYIDHEFVARVSNGTIDMDKFAKYLRQDYHYLQTFARIHAKLAADATTETRFQSEVAVLQNIIHEMEKQERILGPGIKTNVKSQEMLDYTNYLKEVAQYGNWEQLYTATMPCCLGYVIAVRKIQDKITVTEDSHPKLYQWLQEYLREDFYQASQEGIKTLDSILKQSQDPATLVKIFKEVCDLETRFWNQGL</sequence>
<dbReference type="InterPro" id="IPR013749">
    <property type="entry name" value="PM/HMP-P_kinase-1"/>
</dbReference>
<gene>
    <name evidence="3" type="primary">THI20</name>
    <name evidence="3" type="ORF">FIM1_1748</name>
</gene>
<reference evidence="3 4" key="2">
    <citation type="submission" date="2019-11" db="EMBL/GenBank/DDBJ databases">
        <authorList>
            <person name="Lu H."/>
        </authorList>
    </citation>
    <scope>NUCLEOTIDE SEQUENCE [LARGE SCALE GENOMIC DNA]</scope>
    <source>
        <strain evidence="3 4">FIM1</strain>
    </source>
</reference>
<dbReference type="SUPFAM" id="SSF53613">
    <property type="entry name" value="Ribokinase-like"/>
    <property type="match status" value="1"/>
</dbReference>
<dbReference type="InterPro" id="IPR016084">
    <property type="entry name" value="Haem_Oase-like_multi-hlx"/>
</dbReference>
<evidence type="ECO:0000313" key="3">
    <source>
        <dbReference type="EMBL" id="QGN15063.1"/>
    </source>
</evidence>
<evidence type="ECO:0000313" key="4">
    <source>
        <dbReference type="Proteomes" id="UP000422736"/>
    </source>
</evidence>
<dbReference type="Proteomes" id="UP000422736">
    <property type="component" value="Chromosome 3"/>
</dbReference>
<dbReference type="EMBL" id="CP015056">
    <property type="protein sequence ID" value="QGN15063.1"/>
    <property type="molecule type" value="Genomic_DNA"/>
</dbReference>
<dbReference type="Pfam" id="PF03070">
    <property type="entry name" value="TENA_THI-4"/>
    <property type="match status" value="1"/>
</dbReference>
<dbReference type="InterPro" id="IPR004305">
    <property type="entry name" value="Thiaminase-2/PQQC"/>
</dbReference>
<dbReference type="Gene3D" id="3.40.1190.20">
    <property type="match status" value="1"/>
</dbReference>
<dbReference type="PANTHER" id="PTHR20858:SF17">
    <property type="entry name" value="HYDROXYMETHYLPYRIMIDINE_PHOSPHOMETHYLPYRIMIDINE KINASE THI20-RELATED"/>
    <property type="match status" value="1"/>
</dbReference>
<dbReference type="NCBIfam" id="TIGR00097">
    <property type="entry name" value="HMP-P_kinase"/>
    <property type="match status" value="1"/>
</dbReference>
<dbReference type="CDD" id="cd01169">
    <property type="entry name" value="HMPP_kinase"/>
    <property type="match status" value="1"/>
</dbReference>
<protein>
    <submittedName>
        <fullName evidence="3">Phosphomethylpyrimidine kinase THI20</fullName>
    </submittedName>
</protein>
<evidence type="ECO:0000259" key="2">
    <source>
        <dbReference type="Pfam" id="PF08543"/>
    </source>
</evidence>
<name>A0ABX6ERV7_KLUMA</name>
<dbReference type="InterPro" id="IPR029056">
    <property type="entry name" value="Ribokinase-like"/>
</dbReference>